<feature type="compositionally biased region" description="Basic and acidic residues" evidence="1">
    <location>
        <begin position="287"/>
        <end position="337"/>
    </location>
</feature>
<feature type="compositionally biased region" description="Low complexity" evidence="1">
    <location>
        <begin position="527"/>
        <end position="541"/>
    </location>
</feature>
<feature type="compositionally biased region" description="Low complexity" evidence="1">
    <location>
        <begin position="263"/>
        <end position="273"/>
    </location>
</feature>
<protein>
    <submittedName>
        <fullName evidence="2">Uncharacterized protein</fullName>
    </submittedName>
</protein>
<dbReference type="Proteomes" id="UP000278143">
    <property type="component" value="Unassembled WGS sequence"/>
</dbReference>
<evidence type="ECO:0000313" key="3">
    <source>
        <dbReference type="Proteomes" id="UP000278143"/>
    </source>
</evidence>
<organism evidence="2 3">
    <name type="scientific">Syncephalis pseudoplumigaleata</name>
    <dbReference type="NCBI Taxonomy" id="1712513"/>
    <lineage>
        <taxon>Eukaryota</taxon>
        <taxon>Fungi</taxon>
        <taxon>Fungi incertae sedis</taxon>
        <taxon>Zoopagomycota</taxon>
        <taxon>Zoopagomycotina</taxon>
        <taxon>Zoopagomycetes</taxon>
        <taxon>Zoopagales</taxon>
        <taxon>Piptocephalidaceae</taxon>
        <taxon>Syncephalis</taxon>
    </lineage>
</organism>
<feature type="compositionally biased region" description="Acidic residues" evidence="1">
    <location>
        <begin position="250"/>
        <end position="262"/>
    </location>
</feature>
<sequence>MVGDNERGRRVGLLAIGMRVLGVDVRHGGRDVRVVGVRGIGNPSVDMGRQLLAVIRLGVPEPRLHLRADTRANPVDRLVDMRRDILMVAGPHMAVELRLHVLVVGLGGGGHRGQQVVAVGDGGIGVDVLADGLQALLPHFAGTLELRLDGRLVERHDGGRDLGLPHLDDVRLHGGLVDLRGVFDGRLDVLLADALNLGSKSALVPCLELGESRDARHRRADGRQLCVVGVRVELVDGRADGRAVEGQEHEGEEEAAEGEEAEAATAAGGAFALGRKRERREREEEEAERKKKEEAERKKKEEAERKAKEEEEERQAKLEAERKTKEKKKKEEAAKKDRAAKKAKQAKGSSAKSDKKSDAAAKKPKPATAKGGEQQEQKPTDKVDVEQLKDLKKQLESLADIVDKKKAAGDGADSVGDNLDALLGEDELNMENILQKAMDEAIAEQRTESYKSLKQRQKDAEAAGEEFDYEKEKAKTDAELAEAQKVLGGIFSEQLLGDLGADKEKTDTKPAAEEEEAVKEEEKPKKAATSAKSKSSASSSKSKSKSKKTTAKKAKAGTAA</sequence>
<evidence type="ECO:0000313" key="2">
    <source>
        <dbReference type="EMBL" id="RKP25386.1"/>
    </source>
</evidence>
<feature type="compositionally biased region" description="Basic and acidic residues" evidence="1">
    <location>
        <begin position="500"/>
        <end position="512"/>
    </location>
</feature>
<proteinExistence type="predicted"/>
<reference evidence="3" key="1">
    <citation type="journal article" date="2018" name="Nat. Microbiol.">
        <title>Leveraging single-cell genomics to expand the fungal tree of life.</title>
        <authorList>
            <person name="Ahrendt S.R."/>
            <person name="Quandt C.A."/>
            <person name="Ciobanu D."/>
            <person name="Clum A."/>
            <person name="Salamov A."/>
            <person name="Andreopoulos B."/>
            <person name="Cheng J.F."/>
            <person name="Woyke T."/>
            <person name="Pelin A."/>
            <person name="Henrissat B."/>
            <person name="Reynolds N.K."/>
            <person name="Benny G.L."/>
            <person name="Smith M.E."/>
            <person name="James T.Y."/>
            <person name="Grigoriev I.V."/>
        </authorList>
    </citation>
    <scope>NUCLEOTIDE SEQUENCE [LARGE SCALE GENOMIC DNA]</scope>
    <source>
        <strain evidence="3">Benny S71-1</strain>
    </source>
</reference>
<accession>A0A4P9YZ45</accession>
<keyword evidence="3" id="KW-1185">Reference proteome</keyword>
<name>A0A4P9YZ45_9FUNG</name>
<feature type="compositionally biased region" description="Basic and acidic residues" evidence="1">
    <location>
        <begin position="352"/>
        <end position="361"/>
    </location>
</feature>
<feature type="compositionally biased region" description="Basic and acidic residues" evidence="1">
    <location>
        <begin position="373"/>
        <end position="388"/>
    </location>
</feature>
<feature type="compositionally biased region" description="Basic residues" evidence="1">
    <location>
        <begin position="542"/>
        <end position="560"/>
    </location>
</feature>
<evidence type="ECO:0000256" key="1">
    <source>
        <dbReference type="SAM" id="MobiDB-lite"/>
    </source>
</evidence>
<gene>
    <name evidence="2" type="ORF">SYNPS1DRAFT_28881</name>
</gene>
<feature type="region of interest" description="Disordered" evidence="1">
    <location>
        <begin position="241"/>
        <end position="388"/>
    </location>
</feature>
<dbReference type="AlphaFoldDB" id="A0A4P9YZ45"/>
<dbReference type="EMBL" id="KZ989767">
    <property type="protein sequence ID" value="RKP25386.1"/>
    <property type="molecule type" value="Genomic_DNA"/>
</dbReference>
<feature type="region of interest" description="Disordered" evidence="1">
    <location>
        <begin position="497"/>
        <end position="560"/>
    </location>
</feature>